<dbReference type="Pfam" id="PF00672">
    <property type="entry name" value="HAMP"/>
    <property type="match status" value="1"/>
</dbReference>
<comment type="similarity">
    <text evidence="2">Belongs to the methyl-accepting chemotaxis (MCP) protein family.</text>
</comment>
<protein>
    <submittedName>
        <fullName evidence="7">Methyl-accepting chemotaxis protein</fullName>
    </submittedName>
</protein>
<dbReference type="CDD" id="cd06225">
    <property type="entry name" value="HAMP"/>
    <property type="match status" value="1"/>
</dbReference>
<dbReference type="SMART" id="SM00283">
    <property type="entry name" value="MA"/>
    <property type="match status" value="1"/>
</dbReference>
<dbReference type="PANTHER" id="PTHR32089">
    <property type="entry name" value="METHYL-ACCEPTING CHEMOTAXIS PROTEIN MCPB"/>
    <property type="match status" value="1"/>
</dbReference>
<dbReference type="SUPFAM" id="SSF58104">
    <property type="entry name" value="Methyl-accepting chemotaxis protein (MCP) signaling domain"/>
    <property type="match status" value="1"/>
</dbReference>
<feature type="transmembrane region" description="Helical" evidence="4">
    <location>
        <begin position="427"/>
        <end position="449"/>
    </location>
</feature>
<dbReference type="InterPro" id="IPR004089">
    <property type="entry name" value="MCPsignal_dom"/>
</dbReference>
<name>A0A2U8WJV4_9HYPH</name>
<evidence type="ECO:0000259" key="5">
    <source>
        <dbReference type="PROSITE" id="PS50111"/>
    </source>
</evidence>
<dbReference type="SMART" id="SM00304">
    <property type="entry name" value="HAMP"/>
    <property type="match status" value="1"/>
</dbReference>
<dbReference type="InterPro" id="IPR003660">
    <property type="entry name" value="HAMP_dom"/>
</dbReference>
<evidence type="ECO:0000256" key="1">
    <source>
        <dbReference type="ARBA" id="ARBA00023224"/>
    </source>
</evidence>
<dbReference type="PROSITE" id="PS50885">
    <property type="entry name" value="HAMP"/>
    <property type="match status" value="1"/>
</dbReference>
<feature type="domain" description="HAMP" evidence="6">
    <location>
        <begin position="451"/>
        <end position="504"/>
    </location>
</feature>
<dbReference type="OrthoDB" id="3378718at2"/>
<dbReference type="EMBL" id="CP029553">
    <property type="protein sequence ID" value="AWN46524.1"/>
    <property type="molecule type" value="Genomic_DNA"/>
</dbReference>
<dbReference type="AlphaFoldDB" id="A0A2U8WJV4"/>
<dbReference type="PROSITE" id="PS50111">
    <property type="entry name" value="CHEMOTAXIS_TRANSDUC_2"/>
    <property type="match status" value="1"/>
</dbReference>
<keyword evidence="8" id="KW-1185">Reference proteome</keyword>
<evidence type="ECO:0000256" key="2">
    <source>
        <dbReference type="ARBA" id="ARBA00029447"/>
    </source>
</evidence>
<dbReference type="KEGG" id="mtea:DK419_09520"/>
<dbReference type="Gene3D" id="1.10.8.500">
    <property type="entry name" value="HAMP domain in histidine kinase"/>
    <property type="match status" value="1"/>
</dbReference>
<reference evidence="7 8" key="1">
    <citation type="submission" date="2018-05" db="EMBL/GenBank/DDBJ databases">
        <title>Complete Genome Sequence of Methylobacterium sp. 17Sr1-28.</title>
        <authorList>
            <person name="Srinivasan S."/>
        </authorList>
    </citation>
    <scope>NUCLEOTIDE SEQUENCE [LARGE SCALE GENOMIC DNA]</scope>
    <source>
        <strain evidence="7 8">17Sr1-28</strain>
    </source>
</reference>
<keyword evidence="4" id="KW-0472">Membrane</keyword>
<dbReference type="PANTHER" id="PTHR32089:SF112">
    <property type="entry name" value="LYSOZYME-LIKE PROTEIN-RELATED"/>
    <property type="match status" value="1"/>
</dbReference>
<accession>A0A2U8WJV4</accession>
<gene>
    <name evidence="7" type="ORF">DK419_09520</name>
</gene>
<keyword evidence="4" id="KW-0812">Transmembrane</keyword>
<keyword evidence="4" id="KW-1133">Transmembrane helix</keyword>
<dbReference type="GO" id="GO:0016020">
    <property type="term" value="C:membrane"/>
    <property type="evidence" value="ECO:0007669"/>
    <property type="project" value="InterPro"/>
</dbReference>
<proteinExistence type="inferred from homology"/>
<evidence type="ECO:0000256" key="3">
    <source>
        <dbReference type="PROSITE-ProRule" id="PRU00284"/>
    </source>
</evidence>
<evidence type="ECO:0000256" key="4">
    <source>
        <dbReference type="SAM" id="Phobius"/>
    </source>
</evidence>
<evidence type="ECO:0000259" key="6">
    <source>
        <dbReference type="PROSITE" id="PS50885"/>
    </source>
</evidence>
<evidence type="ECO:0000313" key="7">
    <source>
        <dbReference type="EMBL" id="AWN46524.1"/>
    </source>
</evidence>
<keyword evidence="1 3" id="KW-0807">Transducer</keyword>
<dbReference type="Proteomes" id="UP000245444">
    <property type="component" value="Chromosome"/>
</dbReference>
<organism evidence="7 8">
    <name type="scientific">Methylobacterium terrae</name>
    <dbReference type="NCBI Taxonomy" id="2202827"/>
    <lineage>
        <taxon>Bacteria</taxon>
        <taxon>Pseudomonadati</taxon>
        <taxon>Pseudomonadota</taxon>
        <taxon>Alphaproteobacteria</taxon>
        <taxon>Hyphomicrobiales</taxon>
        <taxon>Methylobacteriaceae</taxon>
        <taxon>Methylobacterium</taxon>
    </lineage>
</organism>
<evidence type="ECO:0000313" key="8">
    <source>
        <dbReference type="Proteomes" id="UP000245444"/>
    </source>
</evidence>
<sequence length="800" mass="82600">MVRRYERMSIRARVFGGFGLILLLTVAVAAIGWHSLTGFARRVDTANAAQMLAGEIGDLALATDRALKSDDAGRDDALRAAIGRVRASAGTFSGRLSDDPKAAASAAGIAGALDGFEAAVQAFGTQKATTRLLQDRHAALIAELQSTVTGIGTAQERQLAEAGKALEKALADQKSATNTAVVVAFAIRSALEMQVLQVGFLAGDGDDGKLEIQSKVNSVAVLLRRLGAMTTVETVEPALNALDEYRAKLDEPFGAGGRTERGEELAPLFGSLIVGLRQVEQAQNNAQTAAQVVLRQQQDKVASGTSLLIASGKATSAAKEAERQEQRLILARDADAAQAVDAAANTLIDQAETILYGDIDAASQTVLRDLNNKVRGFKDSIPEIVKANEAQATIFADLDRRSAELLAAAQGIGAAELTQLAAERDRALWLLAGGVGLACAIGGALALLIGRGITRPIDQLSGAMRSLAGGDLATEVPAQGRRDEIGAMAGTVRVFREALLAKDAADRASAAETAAKAERAARLEAVTRTFEANVVAMTATLAEAATGMEATARTMTQAAETTNGRSTEVAGAAEQTLANVQMVAAASEELSVSIGGIAAQVAQSSDIARDAVDQARRTDETVQRLVKSADQIGDIVNLISSIAGQTNLLALNATIEAARAGEAGRGFAVVAAEVKELASQTSRATAEIAQQIGHIQETTGGVVQAIREISGVIERMSEIAVGVAGAVDQQGSATQEIARNVQHAAQGTQAVTTGIVAVQREAGSTGAAAADVLGAADRLGRYAGELEREVAVFLEGVKAA</sequence>
<dbReference type="Gene3D" id="1.10.287.950">
    <property type="entry name" value="Methyl-accepting chemotaxis protein"/>
    <property type="match status" value="1"/>
</dbReference>
<feature type="domain" description="Methyl-accepting transducer" evidence="5">
    <location>
        <begin position="544"/>
        <end position="780"/>
    </location>
</feature>
<dbReference type="GO" id="GO:0007165">
    <property type="term" value="P:signal transduction"/>
    <property type="evidence" value="ECO:0007669"/>
    <property type="project" value="UniProtKB-KW"/>
</dbReference>
<dbReference type="Pfam" id="PF00015">
    <property type="entry name" value="MCPsignal"/>
    <property type="match status" value="1"/>
</dbReference>